<feature type="signal peptide" evidence="1">
    <location>
        <begin position="1"/>
        <end position="25"/>
    </location>
</feature>
<evidence type="ECO:0000313" key="3">
    <source>
        <dbReference type="Proteomes" id="UP000295345"/>
    </source>
</evidence>
<dbReference type="RefSeq" id="WP_132820190.1">
    <property type="nucleotide sequence ID" value="NZ_SMKI01000288.1"/>
</dbReference>
<accession>A0A4R4T9Y0</accession>
<dbReference type="PANTHER" id="PTHR43649:SF14">
    <property type="entry name" value="BLR3389 PROTEIN"/>
    <property type="match status" value="1"/>
</dbReference>
<dbReference type="InterPro" id="IPR006059">
    <property type="entry name" value="SBP"/>
</dbReference>
<evidence type="ECO:0000256" key="1">
    <source>
        <dbReference type="SAM" id="SignalP"/>
    </source>
</evidence>
<protein>
    <submittedName>
        <fullName evidence="2">Extracellular solute-binding protein</fullName>
    </submittedName>
</protein>
<dbReference type="Gene3D" id="3.40.190.10">
    <property type="entry name" value="Periplasmic binding protein-like II"/>
    <property type="match status" value="1"/>
</dbReference>
<dbReference type="InterPro" id="IPR050490">
    <property type="entry name" value="Bact_solute-bd_prot1"/>
</dbReference>
<keyword evidence="3" id="KW-1185">Reference proteome</keyword>
<dbReference type="AlphaFoldDB" id="A0A4R4T9Y0"/>
<feature type="chain" id="PRO_5038426604" evidence="1">
    <location>
        <begin position="26"/>
        <end position="433"/>
    </location>
</feature>
<dbReference type="SUPFAM" id="SSF53850">
    <property type="entry name" value="Periplasmic binding protein-like II"/>
    <property type="match status" value="1"/>
</dbReference>
<comment type="caution">
    <text evidence="2">The sequence shown here is derived from an EMBL/GenBank/DDBJ whole genome shotgun (WGS) entry which is preliminary data.</text>
</comment>
<dbReference type="PANTHER" id="PTHR43649">
    <property type="entry name" value="ARABINOSE-BINDING PROTEIN-RELATED"/>
    <property type="match status" value="1"/>
</dbReference>
<proteinExistence type="predicted"/>
<name>A0A4R4T9Y0_9ACTN</name>
<dbReference type="OrthoDB" id="4393730at2"/>
<reference evidence="2 3" key="1">
    <citation type="submission" date="2019-03" db="EMBL/GenBank/DDBJ databases">
        <title>Draft genome sequences of novel Actinobacteria.</title>
        <authorList>
            <person name="Sahin N."/>
            <person name="Ay H."/>
            <person name="Saygin H."/>
        </authorList>
    </citation>
    <scope>NUCLEOTIDE SEQUENCE [LARGE SCALE GENOMIC DNA]</scope>
    <source>
        <strain evidence="2 3">DSM 41900</strain>
    </source>
</reference>
<gene>
    <name evidence="2" type="ORF">E1283_23875</name>
</gene>
<dbReference type="EMBL" id="SMKI01000288">
    <property type="protein sequence ID" value="TDC71149.1"/>
    <property type="molecule type" value="Genomic_DNA"/>
</dbReference>
<dbReference type="Proteomes" id="UP000295345">
    <property type="component" value="Unassembled WGS sequence"/>
</dbReference>
<keyword evidence="1" id="KW-0732">Signal</keyword>
<evidence type="ECO:0000313" key="2">
    <source>
        <dbReference type="EMBL" id="TDC71149.1"/>
    </source>
</evidence>
<organism evidence="2 3">
    <name type="scientific">Streptomyces hainanensis</name>
    <dbReference type="NCBI Taxonomy" id="402648"/>
    <lineage>
        <taxon>Bacteria</taxon>
        <taxon>Bacillati</taxon>
        <taxon>Actinomycetota</taxon>
        <taxon>Actinomycetes</taxon>
        <taxon>Kitasatosporales</taxon>
        <taxon>Streptomycetaceae</taxon>
        <taxon>Streptomyces</taxon>
    </lineage>
</organism>
<dbReference type="Pfam" id="PF01547">
    <property type="entry name" value="SBP_bac_1"/>
    <property type="match status" value="1"/>
</dbReference>
<sequence>MLGSFAGLGAFGALAAAGCSAPSGAASGQTRLRYWHLFGGGDGANMTAMLDAFQAEHPDIDLEAATLQWGSPYYTKLGMAGAGGRAPEVAALHLARLAGFAPGRLLDAFDLDLLAEHGVTAADFPVDLWRRGAVDGVQYAVPLDTHPMVLYYNTDVCERAGLLDGDGRLRPVEGADAFAEAVRAAGEVTGGPGLVAETLGADTIGPWRMFNTFYAQTGGQLLTEDGTRIAIDDAKALTVLRYMRRLTEEGLCVERADYQGSVGIFAAGETGFFLNGEWEVTTYLNTGLPFSMARVPNLFGTAATQADCHAFVLPHQTGRGGASNEAAHAFVAWMLTHSVDWAAGGHVPAYLPTLEEPDYLAMRPQSEYREVIDEVVLDPQVWFAGSASRLWIELGAVFAGVLTGSRTPEDGLAEARSRLQELLDTPSPFGETA</sequence>